<keyword evidence="3" id="KW-0255">Endonuclease</keyword>
<reference evidence="8 9" key="1">
    <citation type="submission" date="2018-06" db="EMBL/GenBank/DDBJ databases">
        <title>Genomic Encyclopedia of Archaeal and Bacterial Type Strains, Phase II (KMG-II): from individual species to whole genera.</title>
        <authorList>
            <person name="Goeker M."/>
        </authorList>
    </citation>
    <scope>NUCLEOTIDE SEQUENCE [LARGE SCALE GENOMIC DNA]</scope>
    <source>
        <strain evidence="8 9">DSM 22009</strain>
    </source>
</reference>
<evidence type="ECO:0000259" key="7">
    <source>
        <dbReference type="Pfam" id="PF08340"/>
    </source>
</evidence>
<dbReference type="Pfam" id="PF08340">
    <property type="entry name" value="YicC-like_C"/>
    <property type="match status" value="1"/>
</dbReference>
<feature type="domain" description="Endoribonuclease YicC-like C-terminal" evidence="7">
    <location>
        <begin position="179"/>
        <end position="294"/>
    </location>
</feature>
<protein>
    <submittedName>
        <fullName evidence="8">Uncharacterized protein (TIGR00255 family)</fullName>
    </submittedName>
</protein>
<keyword evidence="2" id="KW-0540">Nuclease</keyword>
<dbReference type="AlphaFoldDB" id="A0A2W7NLL5"/>
<accession>A0A2W7NLL5</accession>
<dbReference type="GO" id="GO:0016787">
    <property type="term" value="F:hydrolase activity"/>
    <property type="evidence" value="ECO:0007669"/>
    <property type="project" value="UniProtKB-KW"/>
</dbReference>
<organism evidence="8 9">
    <name type="scientific">Palleronia aestuarii</name>
    <dbReference type="NCBI Taxonomy" id="568105"/>
    <lineage>
        <taxon>Bacteria</taxon>
        <taxon>Pseudomonadati</taxon>
        <taxon>Pseudomonadota</taxon>
        <taxon>Alphaproteobacteria</taxon>
        <taxon>Rhodobacterales</taxon>
        <taxon>Roseobacteraceae</taxon>
        <taxon>Palleronia</taxon>
    </lineage>
</organism>
<keyword evidence="9" id="KW-1185">Reference proteome</keyword>
<evidence type="ECO:0000256" key="4">
    <source>
        <dbReference type="ARBA" id="ARBA00022801"/>
    </source>
</evidence>
<evidence type="ECO:0000313" key="9">
    <source>
        <dbReference type="Proteomes" id="UP000248916"/>
    </source>
</evidence>
<dbReference type="PANTHER" id="PTHR30636">
    <property type="entry name" value="UPF0701 PROTEIN YICC"/>
    <property type="match status" value="1"/>
</dbReference>
<dbReference type="InterPro" id="IPR013551">
    <property type="entry name" value="YicC-like_C"/>
</dbReference>
<evidence type="ECO:0000256" key="5">
    <source>
        <dbReference type="ARBA" id="ARBA00035648"/>
    </source>
</evidence>
<evidence type="ECO:0000256" key="3">
    <source>
        <dbReference type="ARBA" id="ARBA00022759"/>
    </source>
</evidence>
<dbReference type="InterPro" id="IPR005229">
    <property type="entry name" value="YicC/YloC-like"/>
</dbReference>
<dbReference type="NCBIfam" id="TIGR00255">
    <property type="entry name" value="YicC/YloC family endoribonuclease"/>
    <property type="match status" value="1"/>
</dbReference>
<sequence length="294" mass="32407">MIVSMTGYAAAGRSEGPWSWSWEVRGVNGRDLSVRVRTPDWVEGLEREIIASVERVASRGSINVGLRLKRENEAGHEAADIDRLTEILDRVRAVEELATTRGIVTAPCRATDIIALAQRSGEAEAMPPRLRDALLVHLRDTVLPDFVAMRAAEGRLLGRVLTDHLDEIERLLDGAAERVAARRDVAAETLRGQVTRMLDLVEVDADRLAQEVAILATRSDVTEELNRLAAHVAAARALLEGKAPAGRKLVFLLQEFNREANTLCAKSQDTELTRSGLDLKAAIEQMREQVQNVE</sequence>
<comment type="similarity">
    <text evidence="5">Belongs to the YicC/YloC family.</text>
</comment>
<dbReference type="InterPro" id="IPR013527">
    <property type="entry name" value="YicC-like_N"/>
</dbReference>
<comment type="caution">
    <text evidence="8">The sequence shown here is derived from an EMBL/GenBank/DDBJ whole genome shotgun (WGS) entry which is preliminary data.</text>
</comment>
<dbReference type="PANTHER" id="PTHR30636:SF3">
    <property type="entry name" value="UPF0701 PROTEIN YICC"/>
    <property type="match status" value="1"/>
</dbReference>
<keyword evidence="4" id="KW-0378">Hydrolase</keyword>
<evidence type="ECO:0000259" key="6">
    <source>
        <dbReference type="Pfam" id="PF03755"/>
    </source>
</evidence>
<dbReference type="Proteomes" id="UP000248916">
    <property type="component" value="Unassembled WGS sequence"/>
</dbReference>
<name>A0A2W7NLL5_9RHOB</name>
<comment type="cofactor">
    <cofactor evidence="1">
        <name>a divalent metal cation</name>
        <dbReference type="ChEBI" id="CHEBI:60240"/>
    </cofactor>
</comment>
<dbReference type="GO" id="GO:0004521">
    <property type="term" value="F:RNA endonuclease activity"/>
    <property type="evidence" value="ECO:0007669"/>
    <property type="project" value="InterPro"/>
</dbReference>
<evidence type="ECO:0000256" key="2">
    <source>
        <dbReference type="ARBA" id="ARBA00022722"/>
    </source>
</evidence>
<dbReference type="Pfam" id="PF03755">
    <property type="entry name" value="YicC-like_N"/>
    <property type="match status" value="1"/>
</dbReference>
<evidence type="ECO:0000256" key="1">
    <source>
        <dbReference type="ARBA" id="ARBA00001968"/>
    </source>
</evidence>
<dbReference type="EMBL" id="QKZL01000004">
    <property type="protein sequence ID" value="PZX17564.1"/>
    <property type="molecule type" value="Genomic_DNA"/>
</dbReference>
<gene>
    <name evidence="8" type="ORF">LX81_01289</name>
</gene>
<proteinExistence type="inferred from homology"/>
<evidence type="ECO:0000313" key="8">
    <source>
        <dbReference type="EMBL" id="PZX17564.1"/>
    </source>
</evidence>
<feature type="domain" description="Endoribonuclease YicC-like N-terminal" evidence="6">
    <location>
        <begin position="2"/>
        <end position="157"/>
    </location>
</feature>